<feature type="transmembrane region" description="Helical" evidence="1">
    <location>
        <begin position="312"/>
        <end position="331"/>
    </location>
</feature>
<feature type="transmembrane region" description="Helical" evidence="1">
    <location>
        <begin position="111"/>
        <end position="132"/>
    </location>
</feature>
<dbReference type="InterPro" id="IPR045691">
    <property type="entry name" value="DUF6056"/>
</dbReference>
<keyword evidence="1" id="KW-0472">Membrane</keyword>
<feature type="transmembrane region" description="Helical" evidence="1">
    <location>
        <begin position="377"/>
        <end position="400"/>
    </location>
</feature>
<protein>
    <recommendedName>
        <fullName evidence="4">Glycosyltransferase RgtA/B/C/D-like domain-containing protein</fullName>
    </recommendedName>
</protein>
<proteinExistence type="predicted"/>
<feature type="transmembrane region" description="Helical" evidence="1">
    <location>
        <begin position="337"/>
        <end position="357"/>
    </location>
</feature>
<feature type="transmembrane region" description="Helical" evidence="1">
    <location>
        <begin position="79"/>
        <end position="99"/>
    </location>
</feature>
<keyword evidence="1" id="KW-1133">Transmembrane helix</keyword>
<feature type="transmembrane region" description="Helical" evidence="1">
    <location>
        <begin position="286"/>
        <end position="305"/>
    </location>
</feature>
<comment type="caution">
    <text evidence="2">The sequence shown here is derived from an EMBL/GenBank/DDBJ whole genome shotgun (WGS) entry which is preliminary data.</text>
</comment>
<dbReference type="AlphaFoldDB" id="A0A225MW95"/>
<organism evidence="2 3">
    <name type="scientific">Candidimonas nitroreducens</name>
    <dbReference type="NCBI Taxonomy" id="683354"/>
    <lineage>
        <taxon>Bacteria</taxon>
        <taxon>Pseudomonadati</taxon>
        <taxon>Pseudomonadota</taxon>
        <taxon>Betaproteobacteria</taxon>
        <taxon>Burkholderiales</taxon>
        <taxon>Alcaligenaceae</taxon>
        <taxon>Candidimonas</taxon>
    </lineage>
</organism>
<evidence type="ECO:0000313" key="2">
    <source>
        <dbReference type="EMBL" id="OWT63851.1"/>
    </source>
</evidence>
<dbReference type="RefSeq" id="WP_088602430.1">
    <property type="nucleotide sequence ID" value="NZ_NJIH01000003.1"/>
</dbReference>
<name>A0A225MW95_9BURK</name>
<feature type="transmembrane region" description="Helical" evidence="1">
    <location>
        <begin position="12"/>
        <end position="29"/>
    </location>
</feature>
<accession>A0A225MW95</accession>
<reference evidence="3" key="1">
    <citation type="submission" date="2017-06" db="EMBL/GenBank/DDBJ databases">
        <title>Herbaspirillum phytohormonus sp. nov., isolated from the root nodule of Robinia pseudoacacia in lead-zinc mine.</title>
        <authorList>
            <person name="Fan M."/>
            <person name="Lin Y."/>
        </authorList>
    </citation>
    <scope>NUCLEOTIDE SEQUENCE [LARGE SCALE GENOMIC DNA]</scope>
    <source>
        <strain evidence="3">SC-089</strain>
    </source>
</reference>
<evidence type="ECO:0008006" key="4">
    <source>
        <dbReference type="Google" id="ProtNLM"/>
    </source>
</evidence>
<dbReference type="Proteomes" id="UP000214603">
    <property type="component" value="Unassembled WGS sequence"/>
</dbReference>
<dbReference type="Pfam" id="PF19528">
    <property type="entry name" value="DUF6056"/>
    <property type="match status" value="1"/>
</dbReference>
<dbReference type="OrthoDB" id="1661582at2"/>
<sequence length="479" mass="54268">MPSEPNSCRRSKLWSLAAIVVVFLLVFRLEYWTPMHSDDYFYFLKGVSLHATLSHYLHWSGRLVADFVSSALLGLNSHFLTTAINAASVVALAWAIACMPGCALGRRAADTGFHPTVFLLVFFLYWVANPAIGQTSLWIVGSANYLWTNLLLCLFLLGFLRELRSIADDAEQGKEKGQRQELERGRAWPRLAGLCVLGLAAGCSNENTSLTALVLTAFLAWRPWRERRDARLWWLVLAFAAGAAVLLLAPGNFERYQSMGYHEWRHMGLAIRSWDHLYRRFPNAMVQYWEAFLVLILLIGIGPRCGRDVRRYVALFVAASFVANLVLLPAPHIPKRAMNGGLVFLLIAVSFAAYGFLAKMDGPGAWRTANPRRAPWLPAVLTLVCGLHFALIYGFMYYSYQATYIQAQVRDAIIRRGIGDGQSHIEIPDFYFPALLRERHRFDRFFNGRAMAHYYGTQATITQYKVRNPYSFSVPPVRR</sequence>
<evidence type="ECO:0000256" key="1">
    <source>
        <dbReference type="SAM" id="Phobius"/>
    </source>
</evidence>
<feature type="transmembrane region" description="Helical" evidence="1">
    <location>
        <begin position="138"/>
        <end position="160"/>
    </location>
</feature>
<dbReference type="EMBL" id="NJIH01000003">
    <property type="protein sequence ID" value="OWT63851.1"/>
    <property type="molecule type" value="Genomic_DNA"/>
</dbReference>
<gene>
    <name evidence="2" type="ORF">CEY11_05965</name>
</gene>
<feature type="transmembrane region" description="Helical" evidence="1">
    <location>
        <begin position="232"/>
        <end position="249"/>
    </location>
</feature>
<evidence type="ECO:0000313" key="3">
    <source>
        <dbReference type="Proteomes" id="UP000214603"/>
    </source>
</evidence>
<keyword evidence="1" id="KW-0812">Transmembrane</keyword>
<keyword evidence="3" id="KW-1185">Reference proteome</keyword>